<reference evidence="1" key="1">
    <citation type="journal article" date="2025" name="Int. J. Syst. Evol. Microbiol.">
        <title>Streptomyces citrinus sp. nov., with yellow diffusible pigment.</title>
        <authorList>
            <person name="He Y."/>
            <person name="Yang E."/>
            <person name="Xu J."/>
            <person name="Sun Y."/>
            <person name="Sun L."/>
        </authorList>
    </citation>
    <scope>NUCLEOTIDE SEQUENCE</scope>
    <source>
        <strain evidence="1">Q6</strain>
    </source>
</reference>
<accession>A0ACD5AHQ9</accession>
<evidence type="ECO:0000313" key="1">
    <source>
        <dbReference type="EMBL" id="WWQ66785.1"/>
    </source>
</evidence>
<name>A0ACD5AHQ9_9ACTN</name>
<proteinExistence type="predicted"/>
<gene>
    <name evidence="1" type="ORF">V2W30_27890</name>
</gene>
<dbReference type="EMBL" id="CP146022">
    <property type="protein sequence ID" value="WWQ66785.1"/>
    <property type="molecule type" value="Genomic_DNA"/>
</dbReference>
<keyword evidence="2" id="KW-1185">Reference proteome</keyword>
<organism evidence="1 2">
    <name type="scientific">Streptomyces citrinus</name>
    <dbReference type="NCBI Taxonomy" id="3118173"/>
    <lineage>
        <taxon>Bacteria</taxon>
        <taxon>Bacillati</taxon>
        <taxon>Actinomycetota</taxon>
        <taxon>Actinomycetes</taxon>
        <taxon>Kitasatosporales</taxon>
        <taxon>Streptomycetaceae</taxon>
        <taxon>Streptomyces</taxon>
    </lineage>
</organism>
<dbReference type="Proteomes" id="UP001432251">
    <property type="component" value="Chromosome"/>
</dbReference>
<evidence type="ECO:0000313" key="2">
    <source>
        <dbReference type="Proteomes" id="UP001432251"/>
    </source>
</evidence>
<sequence>MTLAVKTEDLVGFARLVRRASEDCGSARAYLDRSTRIDWAAAGYVWDTVIGDHTQRVRDALDVLSRFDTILSASTTELRKTATWYESVDLEQARKLDATYPTGKSSAAIPRARRDSGTSFGDVRDAGQRLKQPGGADGWLQGHLAELKFAPVNKTVGSLLDFGSVSALANEGLKLVFGWDVLGEICNWFVGDWQSYADCADAWDCLGNACADMAENLRHGNGVLSITWRGNAADAAWKYFNDAADKLDVAREAFHDLRERYKNVAVIVYTTAESAKSGAAELCDLGVQFAISAAASAGMAASGVGFAGSFVGVAFAAERAATMIKRYRDLTKQYDYLMATLNGIFVGAGAMSALVGDVRKFPVVGKSYDNALA</sequence>
<protein>
    <submittedName>
        <fullName evidence="1">Uncharacterized protein</fullName>
    </submittedName>
</protein>